<dbReference type="EMBL" id="BAABDD010000053">
    <property type="protein sequence ID" value="GAA3766534.1"/>
    <property type="molecule type" value="Genomic_DNA"/>
</dbReference>
<name>A0ABP7GML1_9ACTN</name>
<gene>
    <name evidence="2" type="ORF">GCM10022402_49630</name>
</gene>
<protein>
    <submittedName>
        <fullName evidence="2">Uncharacterized protein</fullName>
    </submittedName>
</protein>
<keyword evidence="3" id="KW-1185">Reference proteome</keyword>
<feature type="compositionally biased region" description="Basic and acidic residues" evidence="1">
    <location>
        <begin position="30"/>
        <end position="59"/>
    </location>
</feature>
<evidence type="ECO:0000313" key="2">
    <source>
        <dbReference type="EMBL" id="GAA3766534.1"/>
    </source>
</evidence>
<organism evidence="2 3">
    <name type="scientific">Salinactinospora qingdaonensis</name>
    <dbReference type="NCBI Taxonomy" id="702744"/>
    <lineage>
        <taxon>Bacteria</taxon>
        <taxon>Bacillati</taxon>
        <taxon>Actinomycetota</taxon>
        <taxon>Actinomycetes</taxon>
        <taxon>Streptosporangiales</taxon>
        <taxon>Nocardiopsidaceae</taxon>
        <taxon>Salinactinospora</taxon>
    </lineage>
</organism>
<dbReference type="Proteomes" id="UP001500908">
    <property type="component" value="Unassembled WGS sequence"/>
</dbReference>
<evidence type="ECO:0000313" key="3">
    <source>
        <dbReference type="Proteomes" id="UP001500908"/>
    </source>
</evidence>
<comment type="caution">
    <text evidence="2">The sequence shown here is derived from an EMBL/GenBank/DDBJ whole genome shotgun (WGS) entry which is preliminary data.</text>
</comment>
<evidence type="ECO:0000256" key="1">
    <source>
        <dbReference type="SAM" id="MobiDB-lite"/>
    </source>
</evidence>
<proteinExistence type="predicted"/>
<reference evidence="3" key="1">
    <citation type="journal article" date="2019" name="Int. J. Syst. Evol. Microbiol.">
        <title>The Global Catalogue of Microorganisms (GCM) 10K type strain sequencing project: providing services to taxonomists for standard genome sequencing and annotation.</title>
        <authorList>
            <consortium name="The Broad Institute Genomics Platform"/>
            <consortium name="The Broad Institute Genome Sequencing Center for Infectious Disease"/>
            <person name="Wu L."/>
            <person name="Ma J."/>
        </authorList>
    </citation>
    <scope>NUCLEOTIDE SEQUENCE [LARGE SCALE GENOMIC DNA]</scope>
    <source>
        <strain evidence="3">JCM 17137</strain>
    </source>
</reference>
<feature type="region of interest" description="Disordered" evidence="1">
    <location>
        <begin position="15"/>
        <end position="59"/>
    </location>
</feature>
<sequence length="102" mass="11554">MSEFISQSPWVGVCPGSETHSPKMRPALVDPEHCDEKSKETTVGEEHRDRETDNECFDVPHRPHQKWRLASRQAGVQSLTTLGSYLNINIQLIAIYHRSSPA</sequence>
<accession>A0ABP7GML1</accession>